<name>A0A6M3XMI7_9ZZZZ</name>
<dbReference type="EMBL" id="MT144760">
    <property type="protein sequence ID" value="QJH98962.1"/>
    <property type="molecule type" value="Genomic_DNA"/>
</dbReference>
<sequence>MTVGRVENRISITGRETASRATDSAGKGLDKLDRKIDKTAASTSKLSRATKDAQQSLGRMGGLLKGAGWAAAAAGVAAAAKSAIDFAVAGEKAYNVTVVAQQSIRGYTAQMEAAAVATSGLVEGTDLEAFLTKLSKLGVDSGTQIKLLEGATKASLALNIEAEQAMSLLADVAKGRTSRLAELGVTIPASALAGKTAIEKLDIAVEHLSRTFEDINVDEFATDTQSALTDLANEWSDFQKATAAMRKQRRSLWDVVREDLDLVFAELETGTAIDKKIAGLFADATARAKALGVAEKMVADMAVITGNALAVESSGLEFVSEQLARADRVTRGVTDAQYAAAEAAKAQAKAMAEVNRLVDAGSRGTVEYTVALGHLIAMQSAAAAASAAAAYESTLAKGFEGSLGSWFKEEKKGGGGGGRKKTQRELLEEMFGSLPDQKNVEGISLDDELGGGSIRSQYGEDLVDDAAMFEDMERAIAGAAAQAKAAGLKEIFDAQAAAALNFASSFGEAAAQIGQHSEKMGSVLGAVSNAFAGFGAAQDEFGRMDSAIRGMGAIAAALIDDTAALAVVKVAEELAMAASSIASIGLSWKAAGHFAAAAAWGVAGALAGGKGKGSASAPSSSGGSVGATRAPSPSTGSGQGGYGNITINLNGGGIIGTAQEVAARTASQVAALRGTGMGRDHGGV</sequence>
<dbReference type="EMBL" id="MT141535">
    <property type="protein sequence ID" value="QJA65258.1"/>
    <property type="molecule type" value="Genomic_DNA"/>
</dbReference>
<dbReference type="EMBL" id="MT142521">
    <property type="protein sequence ID" value="QJA83958.1"/>
    <property type="molecule type" value="Genomic_DNA"/>
</dbReference>
<accession>A0A6M3XMI7</accession>
<dbReference type="AlphaFoldDB" id="A0A6M3XMI7"/>
<organism evidence="4">
    <name type="scientific">viral metagenome</name>
    <dbReference type="NCBI Taxonomy" id="1070528"/>
    <lineage>
        <taxon>unclassified sequences</taxon>
        <taxon>metagenomes</taxon>
        <taxon>organismal metagenomes</taxon>
    </lineage>
</organism>
<evidence type="ECO:0000313" key="4">
    <source>
        <dbReference type="EMBL" id="QJH98962.1"/>
    </source>
</evidence>
<evidence type="ECO:0000313" key="2">
    <source>
        <dbReference type="EMBL" id="QJA65258.1"/>
    </source>
</evidence>
<proteinExistence type="predicted"/>
<gene>
    <name evidence="3" type="ORF">MM415A00243_0020</name>
    <name evidence="2" type="ORF">MM415B00422_0020</name>
    <name evidence="4" type="ORF">TM448B01434_0015</name>
</gene>
<feature type="region of interest" description="Disordered" evidence="1">
    <location>
        <begin position="613"/>
        <end position="639"/>
    </location>
</feature>
<protein>
    <submittedName>
        <fullName evidence="4">Putative tail fiber protein</fullName>
    </submittedName>
</protein>
<evidence type="ECO:0000313" key="3">
    <source>
        <dbReference type="EMBL" id="QJA83958.1"/>
    </source>
</evidence>
<feature type="compositionally biased region" description="Low complexity" evidence="1">
    <location>
        <begin position="613"/>
        <end position="622"/>
    </location>
</feature>
<evidence type="ECO:0000256" key="1">
    <source>
        <dbReference type="SAM" id="MobiDB-lite"/>
    </source>
</evidence>
<reference evidence="4" key="1">
    <citation type="submission" date="2020-03" db="EMBL/GenBank/DDBJ databases">
        <title>The deep terrestrial virosphere.</title>
        <authorList>
            <person name="Holmfeldt K."/>
            <person name="Nilsson E."/>
            <person name="Simone D."/>
            <person name="Lopez-Fernandez M."/>
            <person name="Wu X."/>
            <person name="de Brujin I."/>
            <person name="Lundin D."/>
            <person name="Andersson A."/>
            <person name="Bertilsson S."/>
            <person name="Dopson M."/>
        </authorList>
    </citation>
    <scope>NUCLEOTIDE SEQUENCE</scope>
    <source>
        <strain evidence="3">MM415A00243</strain>
        <strain evidence="2">MM415B00422</strain>
        <strain evidence="4">TM448B01434</strain>
    </source>
</reference>